<dbReference type="RefSeq" id="WP_041961287.1">
    <property type="nucleotide sequence ID" value="NZ_CP007726.1"/>
</dbReference>
<evidence type="ECO:0000313" key="5">
    <source>
        <dbReference type="Proteomes" id="UP000031392"/>
    </source>
</evidence>
<reference evidence="5" key="1">
    <citation type="submission" date="2014-05" db="EMBL/GenBank/DDBJ databases">
        <title>Complete Genome sequence of Neisseria elongata subsp. glycolytica.</title>
        <authorList>
            <person name="Veyrier F.J."/>
            <person name="Taha M.-K."/>
        </authorList>
    </citation>
    <scope>NUCLEOTIDE SEQUENCE [LARGE SCALE GENOMIC DNA]</scope>
    <source>
        <strain evidence="5">ATCC 29315</strain>
    </source>
</reference>
<dbReference type="EMBL" id="CP007726">
    <property type="protein sequence ID" value="AJE17876.1"/>
    <property type="molecule type" value="Genomic_DNA"/>
</dbReference>
<gene>
    <name evidence="4" type="ORF">NELON_02605</name>
</gene>
<evidence type="ECO:0000259" key="3">
    <source>
        <dbReference type="Pfam" id="PF00156"/>
    </source>
</evidence>
<dbReference type="PANTHER" id="PTHR43363:SF1">
    <property type="entry name" value="HYPOXANTHINE-GUANINE PHOSPHORIBOSYLTRANSFERASE"/>
    <property type="match status" value="1"/>
</dbReference>
<dbReference type="Proteomes" id="UP000031392">
    <property type="component" value="Chromosome"/>
</dbReference>
<evidence type="ECO:0000256" key="1">
    <source>
        <dbReference type="ARBA" id="ARBA00022676"/>
    </source>
</evidence>
<proteinExistence type="predicted"/>
<keyword evidence="2 4" id="KW-0808">Transferase</keyword>
<feature type="domain" description="Phosphoribosyltransferase" evidence="3">
    <location>
        <begin position="10"/>
        <end position="147"/>
    </location>
</feature>
<accession>A0A0B5CNW1</accession>
<dbReference type="InterPro" id="IPR000836">
    <property type="entry name" value="PRTase_dom"/>
</dbReference>
<dbReference type="Pfam" id="PF00156">
    <property type="entry name" value="Pribosyltran"/>
    <property type="match status" value="1"/>
</dbReference>
<dbReference type="SUPFAM" id="SSF53271">
    <property type="entry name" value="PRTase-like"/>
    <property type="match status" value="1"/>
</dbReference>
<name>A0A0B5CNW1_NEIEG</name>
<keyword evidence="1 4" id="KW-0328">Glycosyltransferase</keyword>
<evidence type="ECO:0000313" key="4">
    <source>
        <dbReference type="EMBL" id="AJE17876.1"/>
    </source>
</evidence>
<dbReference type="CDD" id="cd06223">
    <property type="entry name" value="PRTases_typeI"/>
    <property type="match status" value="1"/>
</dbReference>
<dbReference type="PATRIC" id="fig|546263.7.peg.552"/>
<protein>
    <submittedName>
        <fullName evidence="4">Phosphoribosyltransferase</fullName>
    </submittedName>
</protein>
<organism evidence="4 5">
    <name type="scientific">Neisseria elongata subsp. glycolytica ATCC 29315</name>
    <dbReference type="NCBI Taxonomy" id="546263"/>
    <lineage>
        <taxon>Bacteria</taxon>
        <taxon>Pseudomonadati</taxon>
        <taxon>Pseudomonadota</taxon>
        <taxon>Betaproteobacteria</taxon>
        <taxon>Neisseriales</taxon>
        <taxon>Neisseriaceae</taxon>
        <taxon>Neisseria</taxon>
    </lineage>
</organism>
<dbReference type="Gene3D" id="3.40.50.2020">
    <property type="match status" value="1"/>
</dbReference>
<dbReference type="KEGG" id="nel:NELON_02605"/>
<dbReference type="HOGENOM" id="CLU_092544_0_0_4"/>
<keyword evidence="5" id="KW-1185">Reference proteome</keyword>
<dbReference type="AlphaFoldDB" id="A0A0B5CNW1"/>
<dbReference type="InterPro" id="IPR029057">
    <property type="entry name" value="PRTase-like"/>
</dbReference>
<reference evidence="4 5" key="2">
    <citation type="journal article" date="2015" name="PLoS Genet.">
        <title>Common Cell Shape Evolution of Two Nasopharyngeal Pathogens.</title>
        <authorList>
            <person name="Veyrier F.J."/>
            <person name="Biais N."/>
            <person name="Morales P."/>
            <person name="Belkacem N."/>
            <person name="Guilhen C."/>
            <person name="Ranjeva S."/>
            <person name="Sismeiro O."/>
            <person name="Pehau-Arnaudet G."/>
            <person name="Rocha E.P."/>
            <person name="Werts C."/>
            <person name="Taha M.K."/>
            <person name="Boneca I.G."/>
        </authorList>
    </citation>
    <scope>NUCLEOTIDE SEQUENCE [LARGE SCALE GENOMIC DNA]</scope>
    <source>
        <strain evidence="4 5">ATCC 29315</strain>
    </source>
</reference>
<dbReference type="GO" id="GO:0016757">
    <property type="term" value="F:glycosyltransferase activity"/>
    <property type="evidence" value="ECO:0007669"/>
    <property type="project" value="UniProtKB-KW"/>
</dbReference>
<evidence type="ECO:0000256" key="2">
    <source>
        <dbReference type="ARBA" id="ARBA00022679"/>
    </source>
</evidence>
<sequence>MIKKIWYTYDDIHRVLKELAGKIQSGGVKYDAMIAIGGGGFIPARILRCFLNIPIYAVTTAYYANDFGYQTNDEIKKIQWLDPIPESLIGKNILVVDEVDDSRVTLEFVLNELQKEKFAEIGVAVLHEKIKEKKGILPQGIHYYSGMTVKDWWINYPWDADDITAHNMLAAESSAER</sequence>
<dbReference type="PANTHER" id="PTHR43363">
    <property type="entry name" value="HYPOXANTHINE PHOSPHORIBOSYLTRANSFERASE"/>
    <property type="match status" value="1"/>
</dbReference>